<reference evidence="5 6" key="4">
    <citation type="journal article" date="2020" name="Sci. Rep.">
        <title>beta-carboline chemical signals induce reveromycin production through a LuxR family regulator in Streptomyces sp. SN-593.</title>
        <authorList>
            <person name="Panthee S."/>
            <person name="Kito N."/>
            <person name="Hayashi T."/>
            <person name="Shimizu T."/>
            <person name="Ishikawa J."/>
            <person name="Hamamoto H."/>
            <person name="Osada H."/>
            <person name="Takahashi S."/>
        </authorList>
    </citation>
    <scope>NUCLEOTIDE SEQUENCE [LARGE SCALE GENOMIC DNA]</scope>
    <source>
        <strain evidence="5 6">SN-593</strain>
    </source>
</reference>
<accession>A0A7U3VMC9</accession>
<evidence type="ECO:0000256" key="2">
    <source>
        <dbReference type="ARBA" id="ARBA00011355"/>
    </source>
</evidence>
<dbReference type="KEGG" id="arev:RVR_1728"/>
<dbReference type="Pfam" id="PF01012">
    <property type="entry name" value="ETF"/>
    <property type="match status" value="1"/>
</dbReference>
<feature type="domain" description="Electron transfer flavoprotein alpha/beta-subunit N-terminal" evidence="4">
    <location>
        <begin position="2"/>
        <end position="81"/>
    </location>
</feature>
<dbReference type="EMBL" id="AP018365">
    <property type="protein sequence ID" value="BBA96433.1"/>
    <property type="molecule type" value="Genomic_DNA"/>
</dbReference>
<gene>
    <name evidence="5" type="ORF">RVR_1728</name>
</gene>
<reference evidence="5 6" key="1">
    <citation type="journal article" date="2010" name="J. Bacteriol.">
        <title>Biochemical characterization of a novel indole prenyltransferase from Streptomyces sp. SN-593.</title>
        <authorList>
            <person name="Takahashi S."/>
            <person name="Takagi H."/>
            <person name="Toyoda A."/>
            <person name="Uramoto M."/>
            <person name="Nogawa T."/>
            <person name="Ueki M."/>
            <person name="Sakaki Y."/>
            <person name="Osada H."/>
        </authorList>
    </citation>
    <scope>NUCLEOTIDE SEQUENCE [LARGE SCALE GENOMIC DNA]</scope>
    <source>
        <strain evidence="5 6">SN-593</strain>
    </source>
</reference>
<dbReference type="SUPFAM" id="SSF52402">
    <property type="entry name" value="Adenine nucleotide alpha hydrolases-like"/>
    <property type="match status" value="1"/>
</dbReference>
<comment type="cofactor">
    <cofactor evidence="1">
        <name>FAD</name>
        <dbReference type="ChEBI" id="CHEBI:57692"/>
    </cofactor>
</comment>
<keyword evidence="6" id="KW-1185">Reference proteome</keyword>
<reference evidence="5 6" key="3">
    <citation type="journal article" date="2011" name="Nat. Chem. Biol.">
        <title>Reveromycin A biosynthesis uses RevG and RevJ for stereospecific spiroacetal formation.</title>
        <authorList>
            <person name="Takahashi S."/>
            <person name="Toyoda A."/>
            <person name="Sekiyama Y."/>
            <person name="Takagi H."/>
            <person name="Nogawa T."/>
            <person name="Uramoto M."/>
            <person name="Suzuki R."/>
            <person name="Koshino H."/>
            <person name="Kumano T."/>
            <person name="Panthee S."/>
            <person name="Dairi T."/>
            <person name="Ishikawa J."/>
            <person name="Ikeda H."/>
            <person name="Sakaki Y."/>
            <person name="Osada H."/>
        </authorList>
    </citation>
    <scope>NUCLEOTIDE SEQUENCE [LARGE SCALE GENOMIC DNA]</scope>
    <source>
        <strain evidence="5 6">SN-593</strain>
    </source>
</reference>
<reference evidence="5 6" key="2">
    <citation type="journal article" date="2011" name="J. Antibiot.">
        <title>Furaquinocins I and J: novel polyketide isoprenoid hybrid compounds from Streptomyces reveromyceticus SN-593.</title>
        <authorList>
            <person name="Panthee S."/>
            <person name="Takahashi S."/>
            <person name="Takagi H."/>
            <person name="Nogawa T."/>
            <person name="Oowada E."/>
            <person name="Uramoto M."/>
            <person name="Osada H."/>
        </authorList>
    </citation>
    <scope>NUCLEOTIDE SEQUENCE [LARGE SCALE GENOMIC DNA]</scope>
    <source>
        <strain evidence="5 6">SN-593</strain>
    </source>
</reference>
<evidence type="ECO:0000313" key="6">
    <source>
        <dbReference type="Proteomes" id="UP000595703"/>
    </source>
</evidence>
<evidence type="ECO:0000313" key="5">
    <source>
        <dbReference type="EMBL" id="BBA96433.1"/>
    </source>
</evidence>
<protein>
    <recommendedName>
        <fullName evidence="4">Electron transfer flavoprotein alpha/beta-subunit N-terminal domain-containing protein</fullName>
    </recommendedName>
</protein>
<evidence type="ECO:0000256" key="1">
    <source>
        <dbReference type="ARBA" id="ARBA00001974"/>
    </source>
</evidence>
<dbReference type="Proteomes" id="UP000595703">
    <property type="component" value="Chromosome"/>
</dbReference>
<proteinExistence type="predicted"/>
<name>A0A7U3VMC9_9ACTN</name>
<comment type="function">
    <text evidence="3">The electron transfer flavoprotein serves as a specific electron acceptor for other dehydrogenases. It transfers the electrons to the main respiratory chain via ETF-ubiquinone oxidoreductase (ETF dehydrogenase).</text>
</comment>
<sequence>MLAADAPEFADYLVVPKVDALQAAVAAVEPLAVLVPSSAEGKEVAARLALRIGPGILTDAVDVEAGGEGVVATQSVFAAAFTTPRARAESRASGTSASSLCSVSMCWASSLRLKSTRISGNRCTWERIACHAPSGRPWCAAV</sequence>
<dbReference type="Gene3D" id="3.40.50.620">
    <property type="entry name" value="HUPs"/>
    <property type="match status" value="1"/>
</dbReference>
<organism evidence="5 6">
    <name type="scientific">Actinacidiphila reveromycinica</name>
    <dbReference type="NCBI Taxonomy" id="659352"/>
    <lineage>
        <taxon>Bacteria</taxon>
        <taxon>Bacillati</taxon>
        <taxon>Actinomycetota</taxon>
        <taxon>Actinomycetes</taxon>
        <taxon>Kitasatosporales</taxon>
        <taxon>Streptomycetaceae</taxon>
        <taxon>Actinacidiphila</taxon>
    </lineage>
</organism>
<evidence type="ECO:0000256" key="3">
    <source>
        <dbReference type="ARBA" id="ARBA00025649"/>
    </source>
</evidence>
<comment type="subunit">
    <text evidence="2">Heterodimer of an alpha and a beta subunit.</text>
</comment>
<dbReference type="InterPro" id="IPR014730">
    <property type="entry name" value="ETF_a/b_N"/>
</dbReference>
<evidence type="ECO:0000259" key="4">
    <source>
        <dbReference type="Pfam" id="PF01012"/>
    </source>
</evidence>
<dbReference type="InterPro" id="IPR014729">
    <property type="entry name" value="Rossmann-like_a/b/a_fold"/>
</dbReference>
<dbReference type="AlphaFoldDB" id="A0A7U3VMC9"/>